<dbReference type="Gene3D" id="3.40.50.720">
    <property type="entry name" value="NAD(P)-binding Rossmann-like Domain"/>
    <property type="match status" value="1"/>
</dbReference>
<dbReference type="GO" id="GO:0016491">
    <property type="term" value="F:oxidoreductase activity"/>
    <property type="evidence" value="ECO:0007669"/>
    <property type="project" value="UniProtKB-KW"/>
</dbReference>
<dbReference type="OrthoDB" id="9772350at2"/>
<dbReference type="InterPro" id="IPR000683">
    <property type="entry name" value="Gfo/Idh/MocA-like_OxRdtase_N"/>
</dbReference>
<dbReference type="PANTHER" id="PTHR43818:SF11">
    <property type="entry name" value="BCDNA.GH03377"/>
    <property type="match status" value="1"/>
</dbReference>
<accession>A0A4Q7NUW5</accession>
<comment type="caution">
    <text evidence="3">The sequence shown here is derived from an EMBL/GenBank/DDBJ whole genome shotgun (WGS) entry which is preliminary data.</text>
</comment>
<evidence type="ECO:0000313" key="3">
    <source>
        <dbReference type="EMBL" id="RZS90967.1"/>
    </source>
</evidence>
<keyword evidence="1" id="KW-0560">Oxidoreductase</keyword>
<dbReference type="InterPro" id="IPR036291">
    <property type="entry name" value="NAD(P)-bd_dom_sf"/>
</dbReference>
<protein>
    <submittedName>
        <fullName evidence="3">Putative dehydrogenase</fullName>
    </submittedName>
</protein>
<dbReference type="Gene3D" id="3.30.360.10">
    <property type="entry name" value="Dihydrodipicolinate Reductase, domain 2"/>
    <property type="match status" value="1"/>
</dbReference>
<dbReference type="EMBL" id="SGXD01000001">
    <property type="protein sequence ID" value="RZS90967.1"/>
    <property type="molecule type" value="Genomic_DNA"/>
</dbReference>
<dbReference type="Proteomes" id="UP000293638">
    <property type="component" value="Unassembled WGS sequence"/>
</dbReference>
<name>A0A4Q7NUW5_9ACTN</name>
<dbReference type="GO" id="GO:0000166">
    <property type="term" value="F:nucleotide binding"/>
    <property type="evidence" value="ECO:0007669"/>
    <property type="project" value="InterPro"/>
</dbReference>
<reference evidence="3 4" key="1">
    <citation type="submission" date="2019-02" db="EMBL/GenBank/DDBJ databases">
        <title>Genomic Encyclopedia of Type Strains, Phase IV (KMG-IV): sequencing the most valuable type-strain genomes for metagenomic binning, comparative biology and taxonomic classification.</title>
        <authorList>
            <person name="Goeker M."/>
        </authorList>
    </citation>
    <scope>NUCLEOTIDE SEQUENCE [LARGE SCALE GENOMIC DNA]</scope>
    <source>
        <strain evidence="3 4">DSM 45622</strain>
    </source>
</reference>
<organism evidence="3 4">
    <name type="scientific">Motilibacter rhizosphaerae</name>
    <dbReference type="NCBI Taxonomy" id="598652"/>
    <lineage>
        <taxon>Bacteria</taxon>
        <taxon>Bacillati</taxon>
        <taxon>Actinomycetota</taxon>
        <taxon>Actinomycetes</taxon>
        <taxon>Motilibacterales</taxon>
        <taxon>Motilibacteraceae</taxon>
        <taxon>Motilibacter</taxon>
    </lineage>
</organism>
<evidence type="ECO:0000256" key="1">
    <source>
        <dbReference type="ARBA" id="ARBA00023002"/>
    </source>
</evidence>
<keyword evidence="4" id="KW-1185">Reference proteome</keyword>
<dbReference type="AlphaFoldDB" id="A0A4Q7NUW5"/>
<sequence length="361" mass="38771">MATQEPVRFAVVGSGWRSQFFLRLARMAPEQLQVSAVVTRTAERGEQVTAEWGVPTFRTLDEVAATAPEYVVPSVPWGETPAVTERAVELGYAVLAETPPAADADGLRALWSRVGASGRVQVAEQYLLMPGHAARLAVARRGVVGTVTGVQVSSTHMYHATSLIRGFLGTGFDPVTVVGQRTTAPLADPLGKDGWTGSLEPQQAGTTIGLLDFGDGRTAVYDFTDNQWWNPLRARRIVVRGSLGEIVDDSVVRLVDPRSPVQSHLVRRQRGVDLDLEGVDLDFISFDGEVVYRNPFAGSRMSDDDVAVADILAATGRWVRGDGPAPYPLAEACQDHLVALAVEEAASSGRPVTTAREAWAG</sequence>
<feature type="domain" description="Gfo/Idh/MocA-like oxidoreductase N-terminal" evidence="2">
    <location>
        <begin position="7"/>
        <end position="118"/>
    </location>
</feature>
<dbReference type="SUPFAM" id="SSF51735">
    <property type="entry name" value="NAD(P)-binding Rossmann-fold domains"/>
    <property type="match status" value="1"/>
</dbReference>
<evidence type="ECO:0000259" key="2">
    <source>
        <dbReference type="Pfam" id="PF01408"/>
    </source>
</evidence>
<gene>
    <name evidence="3" type="ORF">EV189_0198</name>
</gene>
<proteinExistence type="predicted"/>
<dbReference type="Pfam" id="PF01408">
    <property type="entry name" value="GFO_IDH_MocA"/>
    <property type="match status" value="1"/>
</dbReference>
<dbReference type="PANTHER" id="PTHR43818">
    <property type="entry name" value="BCDNA.GH03377"/>
    <property type="match status" value="1"/>
</dbReference>
<evidence type="ECO:0000313" key="4">
    <source>
        <dbReference type="Proteomes" id="UP000293638"/>
    </source>
</evidence>
<dbReference type="InterPro" id="IPR050463">
    <property type="entry name" value="Gfo/Idh/MocA_oxidrdct_glycsds"/>
</dbReference>
<dbReference type="RefSeq" id="WP_130491088.1">
    <property type="nucleotide sequence ID" value="NZ_SGXD01000001.1"/>
</dbReference>